<dbReference type="CDD" id="cd01298">
    <property type="entry name" value="ATZ_TRZ_like"/>
    <property type="match status" value="1"/>
</dbReference>
<dbReference type="STRING" id="1319815.HMPREF0202_00138"/>
<dbReference type="Pfam" id="PF01979">
    <property type="entry name" value="Amidohydro_1"/>
    <property type="match status" value="1"/>
</dbReference>
<dbReference type="InterPro" id="IPR050287">
    <property type="entry name" value="MTA/SAH_deaminase"/>
</dbReference>
<dbReference type="PANTHER" id="PTHR43794">
    <property type="entry name" value="AMINOHYDROLASE SSNA-RELATED"/>
    <property type="match status" value="1"/>
</dbReference>
<dbReference type="GO" id="GO:0016810">
    <property type="term" value="F:hydrolase activity, acting on carbon-nitrogen (but not peptide) bonds"/>
    <property type="evidence" value="ECO:0007669"/>
    <property type="project" value="InterPro"/>
</dbReference>
<sequence length="477" mass="52765">MLAGIFFIWEDYLMKNYLKGALLLGSLFIVGCSSLVEKKEQANIIIKNGTLLTMNEKREIIENGVIVIKNNKIISVGNEDLLKKYSATKIIDAEDGIIMPGMINTHTHVSMTVFRSLADDVPDRLNRYIFPLENQMVSPEMSYIGAKHGAMEMALGGVTTMVDMYLFEESAAQAVKEVGLRGIMTQNIIKYPTADGKEKGETLNRAVAFVEKYKNDELITPGFGPHGPHTVTKEELLKIKELSKKYNVPVSMHVAETDGEFDRIKKEYKMTPVEYLDSVGLLNERFIAAHNIFITDSDIELMKKRDVGIAHNMVANIKSAKGISPALKMHDKGMRVGLGTDGPMSGNTLDIIGQMGYVAKLHKLDTKDRSALPPKKAVEMATIGGARAIHRENELGSLEVGKLADIVIVETKSVNMNPIYDPYSALVYSANASNVDTVIVNGKLIVEDKQIKTVDSKKVIKDITDFKEKVQKVAETL</sequence>
<dbReference type="InterPro" id="IPR032466">
    <property type="entry name" value="Metal_Hydrolase"/>
</dbReference>
<protein>
    <recommendedName>
        <fullName evidence="2">Amidohydrolase-related domain-containing protein</fullName>
    </recommendedName>
</protein>
<dbReference type="PANTHER" id="PTHR43794:SF11">
    <property type="entry name" value="AMIDOHYDROLASE-RELATED DOMAIN-CONTAINING PROTEIN"/>
    <property type="match status" value="1"/>
</dbReference>
<reference evidence="3 4" key="1">
    <citation type="submission" date="2013-08" db="EMBL/GenBank/DDBJ databases">
        <authorList>
            <person name="Weinstock G."/>
            <person name="Sodergren E."/>
            <person name="Wylie T."/>
            <person name="Fulton L."/>
            <person name="Fulton R."/>
            <person name="Fronick C."/>
            <person name="O'Laughlin M."/>
            <person name="Godfrey J."/>
            <person name="Miner T."/>
            <person name="Herter B."/>
            <person name="Appelbaum E."/>
            <person name="Cordes M."/>
            <person name="Lek S."/>
            <person name="Wollam A."/>
            <person name="Pepin K.H."/>
            <person name="Palsikar V.B."/>
            <person name="Mitreva M."/>
            <person name="Wilson R.K."/>
        </authorList>
    </citation>
    <scope>NUCLEOTIDE SEQUENCE [LARGE SCALE GENOMIC DNA]</scope>
    <source>
        <strain evidence="3 4">ATCC BAA-474</strain>
    </source>
</reference>
<evidence type="ECO:0000256" key="1">
    <source>
        <dbReference type="ARBA" id="ARBA00022801"/>
    </source>
</evidence>
<name>U7VEI3_9FUSO</name>
<dbReference type="AlphaFoldDB" id="U7VEI3"/>
<dbReference type="SUPFAM" id="SSF51338">
    <property type="entry name" value="Composite domain of metallo-dependent hydrolases"/>
    <property type="match status" value="1"/>
</dbReference>
<dbReference type="eggNOG" id="COG0402">
    <property type="taxonomic scope" value="Bacteria"/>
</dbReference>
<keyword evidence="4" id="KW-1185">Reference proteome</keyword>
<dbReference type="PATRIC" id="fig|1319815.3.peg.132"/>
<dbReference type="Gene3D" id="3.20.20.140">
    <property type="entry name" value="Metal-dependent hydrolases"/>
    <property type="match status" value="1"/>
</dbReference>
<dbReference type="Proteomes" id="UP000017081">
    <property type="component" value="Unassembled WGS sequence"/>
</dbReference>
<dbReference type="Gene3D" id="2.30.40.10">
    <property type="entry name" value="Urease, subunit C, domain 1"/>
    <property type="match status" value="1"/>
</dbReference>
<evidence type="ECO:0000259" key="2">
    <source>
        <dbReference type="Pfam" id="PF01979"/>
    </source>
</evidence>
<proteinExistence type="predicted"/>
<comment type="caution">
    <text evidence="3">The sequence shown here is derived from an EMBL/GenBank/DDBJ whole genome shotgun (WGS) entry which is preliminary data.</text>
</comment>
<dbReference type="HOGENOM" id="CLU_012358_2_0_0"/>
<gene>
    <name evidence="3" type="ORF">HMPREF0202_00138</name>
</gene>
<organism evidence="3 4">
    <name type="scientific">Cetobacterium somerae ATCC BAA-474</name>
    <dbReference type="NCBI Taxonomy" id="1319815"/>
    <lineage>
        <taxon>Bacteria</taxon>
        <taxon>Fusobacteriati</taxon>
        <taxon>Fusobacteriota</taxon>
        <taxon>Fusobacteriia</taxon>
        <taxon>Fusobacteriales</taxon>
        <taxon>Fusobacteriaceae</taxon>
        <taxon>Cetobacterium</taxon>
    </lineage>
</organism>
<keyword evidence="1" id="KW-0378">Hydrolase</keyword>
<dbReference type="SUPFAM" id="SSF51556">
    <property type="entry name" value="Metallo-dependent hydrolases"/>
    <property type="match status" value="1"/>
</dbReference>
<evidence type="ECO:0000313" key="4">
    <source>
        <dbReference type="Proteomes" id="UP000017081"/>
    </source>
</evidence>
<accession>U7VEI3</accession>
<dbReference type="InterPro" id="IPR006680">
    <property type="entry name" value="Amidohydro-rel"/>
</dbReference>
<evidence type="ECO:0000313" key="3">
    <source>
        <dbReference type="EMBL" id="ERT69935.1"/>
    </source>
</evidence>
<dbReference type="InterPro" id="IPR011059">
    <property type="entry name" value="Metal-dep_hydrolase_composite"/>
</dbReference>
<feature type="domain" description="Amidohydrolase-related" evidence="2">
    <location>
        <begin position="97"/>
        <end position="444"/>
    </location>
</feature>
<dbReference type="EMBL" id="AXZF01000005">
    <property type="protein sequence ID" value="ERT69935.1"/>
    <property type="molecule type" value="Genomic_DNA"/>
</dbReference>